<feature type="domain" description="Tyr recombinase" evidence="5">
    <location>
        <begin position="442"/>
        <end position="621"/>
    </location>
</feature>
<reference evidence="7 8" key="1">
    <citation type="journal article" date="2018" name="Environ. Microbiol.">
        <title>Novel energy conservation strategies and behaviour of Pelotomaculum schinkii driving syntrophic propionate catabolism.</title>
        <authorList>
            <person name="Hidalgo-Ahumada C.A.P."/>
            <person name="Nobu M.K."/>
            <person name="Narihiro T."/>
            <person name="Tamaki H."/>
            <person name="Liu W.T."/>
            <person name="Kamagata Y."/>
            <person name="Stams A.J.M."/>
            <person name="Imachi H."/>
            <person name="Sousa D.Z."/>
        </authorList>
    </citation>
    <scope>NUCLEOTIDE SEQUENCE [LARGE SCALE GENOMIC DNA]</scope>
    <source>
        <strain evidence="7 8">HH</strain>
    </source>
</reference>
<evidence type="ECO:0000313" key="7">
    <source>
        <dbReference type="EMBL" id="TEB05698.1"/>
    </source>
</evidence>
<evidence type="ECO:0000256" key="4">
    <source>
        <dbReference type="PROSITE-ProRule" id="PRU01248"/>
    </source>
</evidence>
<evidence type="ECO:0000256" key="1">
    <source>
        <dbReference type="ARBA" id="ARBA00008857"/>
    </source>
</evidence>
<evidence type="ECO:0000256" key="3">
    <source>
        <dbReference type="ARBA" id="ARBA00023172"/>
    </source>
</evidence>
<dbReference type="GO" id="GO:0003677">
    <property type="term" value="F:DNA binding"/>
    <property type="evidence" value="ECO:0007669"/>
    <property type="project" value="UniProtKB-UniRule"/>
</dbReference>
<dbReference type="Gene3D" id="1.10.443.10">
    <property type="entry name" value="Intergrase catalytic core"/>
    <property type="match status" value="1"/>
</dbReference>
<sequence>MYQDYDNAVGKVNKYLIENHFSTSVIYGHLHCYRSFKQYLEEKQLPYSHKEAEKWLNNNRPGWKHSKFKMSRLSLFRLNDVMKNGCITTDSYVYENSCNYDRLPEWCRLLLDGYLNDLSHSFSEGYVVEHRVACSKFLIYISSIGGKNTEDINHKNVIGYYYQSQHSTVQAKNLYNRNIRHFLKYLADKDLIPASLKYSLDRFIVPRIIIIDELPDEKKEAYIHCLDQTSGKISATEYYSIAKKLGDTYLDRHNYSKTMKKIFRKAWRELYIFLEANGLSYSYETAEYWCICLKNYTVQWKSYRRAIKLFEQYRAYGDIKPNIVYSYKEDSINILPEWSRSLLLGFLSKKQKEGNSVSTVSMYRSSCLRFLKFLNRKEIRCCAMISPEIIKEFHISDPHSTAEARNAYSVRIRGFLDYLADMGYLPVTLQLALTTECAQKTEIVETLTEEEVASVYSFRTNAEKPMELRNTAMVLIGLRMGLRASDITGMKLADISWEERTISVQQQKTDRFVKLPMPVDVGNSLYRYIMNGRPRVDSDNVFITHRVPYGKLDTSCCRRALNKALNKQKQGFHITRKTFASRMLKSRTNTDTIADSLGHSNTSTVLKYLATDGDTMRQCALSLKGIEVKGGMLS</sequence>
<dbReference type="EMBL" id="QFGA01000002">
    <property type="protein sequence ID" value="TEB05698.1"/>
    <property type="molecule type" value="Genomic_DNA"/>
</dbReference>
<organism evidence="7 8">
    <name type="scientific">Pelotomaculum schinkii</name>
    <dbReference type="NCBI Taxonomy" id="78350"/>
    <lineage>
        <taxon>Bacteria</taxon>
        <taxon>Bacillati</taxon>
        <taxon>Bacillota</taxon>
        <taxon>Clostridia</taxon>
        <taxon>Eubacteriales</taxon>
        <taxon>Desulfotomaculaceae</taxon>
        <taxon>Pelotomaculum</taxon>
    </lineage>
</organism>
<name>A0A4Y7R9R1_9FIRM</name>
<comment type="similarity">
    <text evidence="1">Belongs to the 'phage' integrase family.</text>
</comment>
<dbReference type="InterPro" id="IPR010998">
    <property type="entry name" value="Integrase_recombinase_N"/>
</dbReference>
<dbReference type="GO" id="GO:0006310">
    <property type="term" value="P:DNA recombination"/>
    <property type="evidence" value="ECO:0007669"/>
    <property type="project" value="UniProtKB-KW"/>
</dbReference>
<comment type="caution">
    <text evidence="7">The sequence shown here is derived from an EMBL/GenBank/DDBJ whole genome shotgun (WGS) entry which is preliminary data.</text>
</comment>
<dbReference type="InterPro" id="IPR011010">
    <property type="entry name" value="DNA_brk_join_enz"/>
</dbReference>
<feature type="domain" description="Core-binding (CB)" evidence="6">
    <location>
        <begin position="280"/>
        <end position="375"/>
    </location>
</feature>
<keyword evidence="8" id="KW-1185">Reference proteome</keyword>
<evidence type="ECO:0000259" key="6">
    <source>
        <dbReference type="PROSITE" id="PS51900"/>
    </source>
</evidence>
<keyword evidence="2 4" id="KW-0238">DNA-binding</keyword>
<dbReference type="InterPro" id="IPR002104">
    <property type="entry name" value="Integrase_catalytic"/>
</dbReference>
<keyword evidence="3" id="KW-0233">DNA recombination</keyword>
<evidence type="ECO:0000313" key="8">
    <source>
        <dbReference type="Proteomes" id="UP000298324"/>
    </source>
</evidence>
<accession>A0A4Y7R9R1</accession>
<protein>
    <submittedName>
        <fullName evidence="7">Tyrosine recombinase XerD</fullName>
    </submittedName>
</protein>
<dbReference type="Pfam" id="PF00589">
    <property type="entry name" value="Phage_integrase"/>
    <property type="match status" value="1"/>
</dbReference>
<dbReference type="InterPro" id="IPR013762">
    <property type="entry name" value="Integrase-like_cat_sf"/>
</dbReference>
<dbReference type="GO" id="GO:0015074">
    <property type="term" value="P:DNA integration"/>
    <property type="evidence" value="ECO:0007669"/>
    <property type="project" value="InterPro"/>
</dbReference>
<dbReference type="PANTHER" id="PTHR30349">
    <property type="entry name" value="PHAGE INTEGRASE-RELATED"/>
    <property type="match status" value="1"/>
</dbReference>
<proteinExistence type="inferred from homology"/>
<evidence type="ECO:0000256" key="2">
    <source>
        <dbReference type="ARBA" id="ARBA00023125"/>
    </source>
</evidence>
<dbReference type="InterPro" id="IPR050090">
    <property type="entry name" value="Tyrosine_recombinase_XerCD"/>
</dbReference>
<evidence type="ECO:0000259" key="5">
    <source>
        <dbReference type="PROSITE" id="PS51898"/>
    </source>
</evidence>
<dbReference type="Proteomes" id="UP000298324">
    <property type="component" value="Unassembled WGS sequence"/>
</dbReference>
<dbReference type="PANTHER" id="PTHR30349:SF41">
    <property type="entry name" value="INTEGRASE_RECOMBINASE PROTEIN MJ0367-RELATED"/>
    <property type="match status" value="1"/>
</dbReference>
<dbReference type="InterPro" id="IPR044068">
    <property type="entry name" value="CB"/>
</dbReference>
<dbReference type="PROSITE" id="PS51900">
    <property type="entry name" value="CB"/>
    <property type="match status" value="1"/>
</dbReference>
<gene>
    <name evidence="7" type="primary">xerD_8</name>
    <name evidence="7" type="ORF">Psch_02739</name>
</gene>
<dbReference type="PROSITE" id="PS51898">
    <property type="entry name" value="TYR_RECOMBINASE"/>
    <property type="match status" value="1"/>
</dbReference>
<dbReference type="RefSeq" id="WP_190258452.1">
    <property type="nucleotide sequence ID" value="NZ_QFGA01000002.1"/>
</dbReference>
<dbReference type="SUPFAM" id="SSF56349">
    <property type="entry name" value="DNA breaking-rejoining enzymes"/>
    <property type="match status" value="1"/>
</dbReference>
<dbReference type="Gene3D" id="1.10.150.130">
    <property type="match status" value="2"/>
</dbReference>
<dbReference type="AlphaFoldDB" id="A0A4Y7R9R1"/>